<dbReference type="AlphaFoldDB" id="A0A1I7SIR6"/>
<organism evidence="1 2">
    <name type="scientific">Bursaphelenchus xylophilus</name>
    <name type="common">Pinewood nematode worm</name>
    <name type="synonym">Aphelenchoides xylophilus</name>
    <dbReference type="NCBI Taxonomy" id="6326"/>
    <lineage>
        <taxon>Eukaryota</taxon>
        <taxon>Metazoa</taxon>
        <taxon>Ecdysozoa</taxon>
        <taxon>Nematoda</taxon>
        <taxon>Chromadorea</taxon>
        <taxon>Rhabditida</taxon>
        <taxon>Tylenchina</taxon>
        <taxon>Tylenchomorpha</taxon>
        <taxon>Aphelenchoidea</taxon>
        <taxon>Aphelenchoididae</taxon>
        <taxon>Bursaphelenchus</taxon>
    </lineage>
</organism>
<proteinExistence type="predicted"/>
<reference evidence="2" key="1">
    <citation type="submission" date="2016-11" db="UniProtKB">
        <authorList>
            <consortium name="WormBaseParasite"/>
        </authorList>
    </citation>
    <scope>IDENTIFICATION</scope>
</reference>
<evidence type="ECO:0000313" key="1">
    <source>
        <dbReference type="Proteomes" id="UP000095284"/>
    </source>
</evidence>
<protein>
    <submittedName>
        <fullName evidence="2">ABC transporter permease</fullName>
    </submittedName>
</protein>
<sequence>MALIQNVGQILWNNKKKVLFTGVAAAASVVMF</sequence>
<accession>A0A1I7SIR6</accession>
<dbReference type="Proteomes" id="UP000095284">
    <property type="component" value="Unplaced"/>
</dbReference>
<name>A0A1I7SIR6_BURXY</name>
<dbReference type="WBParaSite" id="BXY_1293900.1">
    <property type="protein sequence ID" value="BXY_1293900.1"/>
    <property type="gene ID" value="BXY_1293900"/>
</dbReference>
<evidence type="ECO:0000313" key="2">
    <source>
        <dbReference type="WBParaSite" id="BXY_1293900.1"/>
    </source>
</evidence>